<accession>A0A1V6RZB5</accession>
<evidence type="ECO:0000313" key="3">
    <source>
        <dbReference type="Proteomes" id="UP000191518"/>
    </source>
</evidence>
<protein>
    <submittedName>
        <fullName evidence="2">Uncharacterized protein</fullName>
    </submittedName>
</protein>
<dbReference type="AlphaFoldDB" id="A0A1V6RZB5"/>
<name>A0A1V6RZB5_9EURO</name>
<dbReference type="Proteomes" id="UP000191518">
    <property type="component" value="Unassembled WGS sequence"/>
</dbReference>
<keyword evidence="3" id="KW-1185">Reference proteome</keyword>
<comment type="caution">
    <text evidence="2">The sequence shown here is derived from an EMBL/GenBank/DDBJ whole genome shotgun (WGS) entry which is preliminary data.</text>
</comment>
<dbReference type="OrthoDB" id="4358295at2759"/>
<dbReference type="EMBL" id="MDYP01000015">
    <property type="protein sequence ID" value="OQE07127.1"/>
    <property type="molecule type" value="Genomic_DNA"/>
</dbReference>
<proteinExistence type="predicted"/>
<feature type="region of interest" description="Disordered" evidence="1">
    <location>
        <begin position="1"/>
        <end position="23"/>
    </location>
</feature>
<reference evidence="3" key="1">
    <citation type="journal article" date="2017" name="Nat. Microbiol.">
        <title>Global analysis of biosynthetic gene clusters reveals vast potential of secondary metabolite production in Penicillium species.</title>
        <authorList>
            <person name="Nielsen J.C."/>
            <person name="Grijseels S."/>
            <person name="Prigent S."/>
            <person name="Ji B."/>
            <person name="Dainat J."/>
            <person name="Nielsen K.F."/>
            <person name="Frisvad J.C."/>
            <person name="Workman M."/>
            <person name="Nielsen J."/>
        </authorList>
    </citation>
    <scope>NUCLEOTIDE SEQUENCE [LARGE SCALE GENOMIC DNA]</scope>
    <source>
        <strain evidence="3">IBT 29486</strain>
    </source>
</reference>
<evidence type="ECO:0000313" key="2">
    <source>
        <dbReference type="EMBL" id="OQE07127.1"/>
    </source>
</evidence>
<gene>
    <name evidence="2" type="ORF">PENVUL_c015G06721</name>
</gene>
<feature type="compositionally biased region" description="Basic residues" evidence="1">
    <location>
        <begin position="1"/>
        <end position="10"/>
    </location>
</feature>
<organism evidence="2 3">
    <name type="scientific">Penicillium vulpinum</name>
    <dbReference type="NCBI Taxonomy" id="29845"/>
    <lineage>
        <taxon>Eukaryota</taxon>
        <taxon>Fungi</taxon>
        <taxon>Dikarya</taxon>
        <taxon>Ascomycota</taxon>
        <taxon>Pezizomycotina</taxon>
        <taxon>Eurotiomycetes</taxon>
        <taxon>Eurotiomycetidae</taxon>
        <taxon>Eurotiales</taxon>
        <taxon>Aspergillaceae</taxon>
        <taxon>Penicillium</taxon>
    </lineage>
</organism>
<evidence type="ECO:0000256" key="1">
    <source>
        <dbReference type="SAM" id="MobiDB-lite"/>
    </source>
</evidence>
<sequence>MEPTTAKKHARVEDPDDDDDYPPRYRPPPFCQDCGARSHPGTCRPRCYRCDKRHIGICTAFCRKCAEVGHSWRYCRLFIPDHIWRKQRGRRTIIQNVKITVPIVDPAPVVTAATLNTAILAQLDTALGRLHSKAGIPMDSRVVLNNVNITTILAPKPIAPDTPLLERVQRIPTGPRSSIPKNKPAPAKSSVAQSGFPCCTLTQPTNIFAPKTTASIAPDTSLRDRIQRIPTGPRSSIPKWKVAPTKPASAQSAFASSKFPQPIFGQTAFSLPTFIQTNDLSITPTWPHHSQPSPDSKH</sequence>